<dbReference type="Proteomes" id="UP000198820">
    <property type="component" value="Unassembled WGS sequence"/>
</dbReference>
<evidence type="ECO:0000256" key="3">
    <source>
        <dbReference type="ARBA" id="ARBA00022989"/>
    </source>
</evidence>
<feature type="transmembrane region" description="Helical" evidence="5">
    <location>
        <begin position="211"/>
        <end position="228"/>
    </location>
</feature>
<dbReference type="Pfam" id="PF04932">
    <property type="entry name" value="Wzy_C"/>
    <property type="match status" value="1"/>
</dbReference>
<feature type="domain" description="O-antigen ligase-related" evidence="6">
    <location>
        <begin position="248"/>
        <end position="395"/>
    </location>
</feature>
<dbReference type="EMBL" id="FNQF01000007">
    <property type="protein sequence ID" value="SEA55117.1"/>
    <property type="molecule type" value="Genomic_DNA"/>
</dbReference>
<feature type="transmembrane region" description="Helical" evidence="5">
    <location>
        <begin position="240"/>
        <end position="258"/>
    </location>
</feature>
<keyword evidence="2 5" id="KW-0812">Transmembrane</keyword>
<sequence>MMKKLKRKSLNLKKYEKKYAMSIFFHLVIGFLVYVFKPLALLYMLGIFVYFIAKITSNPQQPLLVLKAAAYITGAEVLLRMTGGFVFYETGKYAVVLFMLFGMFYHGFKKKAIVFIFYIAMLLPAIYVTFLEIGYEVSFQKYILFNLSGPISLTVAALFCYGRKLSLQDFFKIMDIMILPVISMTVYLIFYTPDLESVIVGSQSNFAASGGFGPNQVSTILGLAMFYIGTRLFIPYKSNFLQILMIILLVIISFRALATLSRGGVLTAAIMLSVFVLSLLIYAKAKIKVQTSFKLLLLMLGVVVVIIYTAAQTNEQLYNRYTNKNASGIEKEDVSAGRFDVANAELEMFEQNPVFGVGVGMGKDYRLANDLTAASHNEITRVISEHGTLGLISFLVLLLVPGFKILLNPRNLYMIPLVIFWGATINHSAMRVAAPGFIYGLALLSVTYPTKKSKKARKNKIHAQKNIALSR</sequence>
<feature type="transmembrane region" description="Helical" evidence="5">
    <location>
        <begin position="264"/>
        <end position="283"/>
    </location>
</feature>
<dbReference type="InterPro" id="IPR051533">
    <property type="entry name" value="WaaL-like"/>
</dbReference>
<feature type="transmembrane region" description="Helical" evidence="5">
    <location>
        <begin position="142"/>
        <end position="161"/>
    </location>
</feature>
<evidence type="ECO:0000313" key="7">
    <source>
        <dbReference type="EMBL" id="SEA55117.1"/>
    </source>
</evidence>
<feature type="transmembrane region" description="Helical" evidence="5">
    <location>
        <begin position="295"/>
        <end position="311"/>
    </location>
</feature>
<proteinExistence type="predicted"/>
<reference evidence="7 8" key="1">
    <citation type="submission" date="2016-10" db="EMBL/GenBank/DDBJ databases">
        <authorList>
            <person name="de Groot N.N."/>
        </authorList>
    </citation>
    <scope>NUCLEOTIDE SEQUENCE [LARGE SCALE GENOMIC DNA]</scope>
    <source>
        <strain evidence="7 8">DSM 23581</strain>
    </source>
</reference>
<evidence type="ECO:0000256" key="5">
    <source>
        <dbReference type="SAM" id="Phobius"/>
    </source>
</evidence>
<dbReference type="PANTHER" id="PTHR37422:SF13">
    <property type="entry name" value="LIPOPOLYSACCHARIDE BIOSYNTHESIS PROTEIN PA4999-RELATED"/>
    <property type="match status" value="1"/>
</dbReference>
<feature type="transmembrane region" description="Helical" evidence="5">
    <location>
        <begin position="85"/>
        <end position="105"/>
    </location>
</feature>
<feature type="transmembrane region" description="Helical" evidence="5">
    <location>
        <begin position="432"/>
        <end position="450"/>
    </location>
</feature>
<evidence type="ECO:0000259" key="6">
    <source>
        <dbReference type="Pfam" id="PF04932"/>
    </source>
</evidence>
<feature type="transmembrane region" description="Helical" evidence="5">
    <location>
        <begin position="173"/>
        <end position="191"/>
    </location>
</feature>
<evidence type="ECO:0000313" key="8">
    <source>
        <dbReference type="Proteomes" id="UP000198820"/>
    </source>
</evidence>
<protein>
    <submittedName>
        <fullName evidence="7">O-antigen ligase</fullName>
    </submittedName>
</protein>
<feature type="transmembrane region" description="Helical" evidence="5">
    <location>
        <begin position="386"/>
        <end position="403"/>
    </location>
</feature>
<feature type="transmembrane region" description="Helical" evidence="5">
    <location>
        <begin position="20"/>
        <end position="53"/>
    </location>
</feature>
<dbReference type="InterPro" id="IPR007016">
    <property type="entry name" value="O-antigen_ligase-rel_domated"/>
</dbReference>
<keyword evidence="7" id="KW-0436">Ligase</keyword>
<keyword evidence="3 5" id="KW-1133">Transmembrane helix</keyword>
<gene>
    <name evidence="7" type="ORF">SAMN05421540_10735</name>
</gene>
<dbReference type="GO" id="GO:0016874">
    <property type="term" value="F:ligase activity"/>
    <property type="evidence" value="ECO:0007669"/>
    <property type="project" value="UniProtKB-KW"/>
</dbReference>
<dbReference type="STRING" id="908615.SAMN05421540_10735"/>
<accession>A0A1H4C459</accession>
<dbReference type="GO" id="GO:0016020">
    <property type="term" value="C:membrane"/>
    <property type="evidence" value="ECO:0007669"/>
    <property type="project" value="UniProtKB-SubCell"/>
</dbReference>
<comment type="subcellular location">
    <subcellularLocation>
        <location evidence="1">Membrane</location>
        <topology evidence="1">Multi-pass membrane protein</topology>
    </subcellularLocation>
</comment>
<keyword evidence="4 5" id="KW-0472">Membrane</keyword>
<keyword evidence="8" id="KW-1185">Reference proteome</keyword>
<dbReference type="AlphaFoldDB" id="A0A1H4C459"/>
<name>A0A1H4C459_9FLAO</name>
<feature type="transmembrane region" description="Helical" evidence="5">
    <location>
        <begin position="112"/>
        <end position="130"/>
    </location>
</feature>
<dbReference type="PANTHER" id="PTHR37422">
    <property type="entry name" value="TEICHURONIC ACID BIOSYNTHESIS PROTEIN TUAE"/>
    <property type="match status" value="1"/>
</dbReference>
<evidence type="ECO:0000256" key="1">
    <source>
        <dbReference type="ARBA" id="ARBA00004141"/>
    </source>
</evidence>
<organism evidence="7 8">
    <name type="scientific">Psychroflexus halocasei</name>
    <dbReference type="NCBI Taxonomy" id="908615"/>
    <lineage>
        <taxon>Bacteria</taxon>
        <taxon>Pseudomonadati</taxon>
        <taxon>Bacteroidota</taxon>
        <taxon>Flavobacteriia</taxon>
        <taxon>Flavobacteriales</taxon>
        <taxon>Flavobacteriaceae</taxon>
        <taxon>Psychroflexus</taxon>
    </lineage>
</organism>
<evidence type="ECO:0000256" key="2">
    <source>
        <dbReference type="ARBA" id="ARBA00022692"/>
    </source>
</evidence>
<evidence type="ECO:0000256" key="4">
    <source>
        <dbReference type="ARBA" id="ARBA00023136"/>
    </source>
</evidence>